<dbReference type="OrthoDB" id="387305at2157"/>
<dbReference type="AlphaFoldDB" id="A0A8T8DXY5"/>
<dbReference type="EMBL" id="CP069188">
    <property type="protein sequence ID" value="QRV14227.1"/>
    <property type="molecule type" value="Genomic_DNA"/>
</dbReference>
<name>A0A8T8DXY5_9EURY</name>
<keyword evidence="2" id="KW-1185">Reference proteome</keyword>
<sequence length="208" mass="24051">MDAQNGVYRHTLTRTIDDFEHNDVSMWQSDGSGTWDIQSTTVYEGNYAGQLTDGMRVWTHPNWGSQDHFPQAGDYWEFYFHLDQHDGQVRLYFARDDVDGYDSSLGYRFQMYSAGAFRIRDHNGDNLAETYDVNYDLGTWYRVRHWWKHPDYNADHRAELYDLGADTQVTTISGDNVDVDRDSGGVMLYSNSGAAVQFDDLNIPQRTA</sequence>
<dbReference type="GeneID" id="62876443"/>
<gene>
    <name evidence="1" type="ORF">JMJ58_14925</name>
</gene>
<dbReference type="KEGG" id="hsal:JMJ58_14925"/>
<accession>A0A8T8DXY5</accession>
<dbReference type="Proteomes" id="UP000637819">
    <property type="component" value="Chromosome"/>
</dbReference>
<organism evidence="1 2">
    <name type="scientific">Haloterrigena salifodinae</name>
    <dbReference type="NCBI Taxonomy" id="2675099"/>
    <lineage>
        <taxon>Archaea</taxon>
        <taxon>Methanobacteriati</taxon>
        <taxon>Methanobacteriota</taxon>
        <taxon>Stenosarchaea group</taxon>
        <taxon>Halobacteria</taxon>
        <taxon>Halobacteriales</taxon>
        <taxon>Natrialbaceae</taxon>
        <taxon>Haloterrigena</taxon>
    </lineage>
</organism>
<dbReference type="RefSeq" id="WP_204747082.1">
    <property type="nucleotide sequence ID" value="NZ_CP069188.1"/>
</dbReference>
<evidence type="ECO:0000313" key="1">
    <source>
        <dbReference type="EMBL" id="QRV14227.1"/>
    </source>
</evidence>
<protein>
    <submittedName>
        <fullName evidence="1">Uncharacterized protein</fullName>
    </submittedName>
</protein>
<evidence type="ECO:0000313" key="2">
    <source>
        <dbReference type="Proteomes" id="UP000637819"/>
    </source>
</evidence>
<reference evidence="1 2" key="1">
    <citation type="submission" date="2021-01" db="EMBL/GenBank/DDBJ databases">
        <title>Genome Sequence and Methylation Pattern of Haloterrigena salifodinae BOL5-1, An Extremely Halophilic Archaeon from a Bolivian Salt Mine.</title>
        <authorList>
            <person name="DasSarma P."/>
            <person name="Anton B.P."/>
            <person name="DasSarma S.L."/>
            <person name="von Ehrenheim H.A.L."/>
            <person name="Martinez F.L."/>
            <person name="Guzman D."/>
            <person name="Roberts R.J."/>
            <person name="DasSarma S."/>
        </authorList>
    </citation>
    <scope>NUCLEOTIDE SEQUENCE [LARGE SCALE GENOMIC DNA]</scope>
    <source>
        <strain evidence="1 2">BOL5-1</strain>
    </source>
</reference>
<proteinExistence type="predicted"/>